<dbReference type="Proteomes" id="UP000824176">
    <property type="component" value="Unassembled WGS sequence"/>
</dbReference>
<dbReference type="AlphaFoldDB" id="A0A9D2GSB4"/>
<feature type="short sequence motif" description="Histidine triad motif" evidence="2 3">
    <location>
        <begin position="98"/>
        <end position="102"/>
    </location>
</feature>
<dbReference type="PANTHER" id="PTHR46648:SF1">
    <property type="entry name" value="ADENOSINE 5'-MONOPHOSPHORAMIDASE HNT1"/>
    <property type="match status" value="1"/>
</dbReference>
<dbReference type="Pfam" id="PF01230">
    <property type="entry name" value="HIT"/>
    <property type="match status" value="1"/>
</dbReference>
<feature type="active site" description="Tele-AMP-histidine intermediate" evidence="1">
    <location>
        <position position="100"/>
    </location>
</feature>
<dbReference type="PRINTS" id="PR00332">
    <property type="entry name" value="HISTRIAD"/>
</dbReference>
<evidence type="ECO:0000313" key="6">
    <source>
        <dbReference type="Proteomes" id="UP000824176"/>
    </source>
</evidence>
<dbReference type="PANTHER" id="PTHR46648">
    <property type="entry name" value="HIT FAMILY PROTEIN 1"/>
    <property type="match status" value="1"/>
</dbReference>
<dbReference type="InterPro" id="IPR001310">
    <property type="entry name" value="Histidine_triad_HIT"/>
</dbReference>
<dbReference type="GO" id="GO:0009117">
    <property type="term" value="P:nucleotide metabolic process"/>
    <property type="evidence" value="ECO:0007669"/>
    <property type="project" value="TreeGrafter"/>
</dbReference>
<dbReference type="InterPro" id="IPR039384">
    <property type="entry name" value="HINT"/>
</dbReference>
<dbReference type="PROSITE" id="PS51084">
    <property type="entry name" value="HIT_2"/>
    <property type="match status" value="1"/>
</dbReference>
<proteinExistence type="predicted"/>
<feature type="domain" description="HIT" evidence="4">
    <location>
        <begin position="6"/>
        <end position="114"/>
    </location>
</feature>
<evidence type="ECO:0000256" key="1">
    <source>
        <dbReference type="PIRSR" id="PIRSR601310-1"/>
    </source>
</evidence>
<evidence type="ECO:0000256" key="3">
    <source>
        <dbReference type="PROSITE-ProRule" id="PRU00464"/>
    </source>
</evidence>
<dbReference type="SUPFAM" id="SSF54197">
    <property type="entry name" value="HIT-like"/>
    <property type="match status" value="1"/>
</dbReference>
<dbReference type="CDD" id="cd01277">
    <property type="entry name" value="HINT_subgroup"/>
    <property type="match status" value="1"/>
</dbReference>
<protein>
    <submittedName>
        <fullName evidence="5">HIT family protein</fullName>
    </submittedName>
</protein>
<reference evidence="5" key="2">
    <citation type="submission" date="2021-04" db="EMBL/GenBank/DDBJ databases">
        <authorList>
            <person name="Gilroy R."/>
        </authorList>
    </citation>
    <scope>NUCLEOTIDE SEQUENCE</scope>
    <source>
        <strain evidence="5">ChiW4-1371</strain>
    </source>
</reference>
<name>A0A9D2GSB4_9BACT</name>
<sequence>MEKDCIFCKIIAGELPSCKVYEDNNFLAFMDINPAVRGHTLVIPKHHCRNLLDTPDNIGADFYPVLKKVANACKAAFNAEGIYIFQQNEPAAGQEVFHSHVHIIPRYKGDDFGKHTPPRLKVEIAEIAKDAEKIAKHI</sequence>
<dbReference type="InterPro" id="IPR011146">
    <property type="entry name" value="HIT-like"/>
</dbReference>
<evidence type="ECO:0000259" key="4">
    <source>
        <dbReference type="PROSITE" id="PS51084"/>
    </source>
</evidence>
<comment type="caution">
    <text evidence="5">The sequence shown here is derived from an EMBL/GenBank/DDBJ whole genome shotgun (WGS) entry which is preliminary data.</text>
</comment>
<dbReference type="GO" id="GO:0003824">
    <property type="term" value="F:catalytic activity"/>
    <property type="evidence" value="ECO:0007669"/>
    <property type="project" value="InterPro"/>
</dbReference>
<reference evidence="5" key="1">
    <citation type="journal article" date="2021" name="PeerJ">
        <title>Extensive microbial diversity within the chicken gut microbiome revealed by metagenomics and culture.</title>
        <authorList>
            <person name="Gilroy R."/>
            <person name="Ravi A."/>
            <person name="Getino M."/>
            <person name="Pursley I."/>
            <person name="Horton D.L."/>
            <person name="Alikhan N.F."/>
            <person name="Baker D."/>
            <person name="Gharbi K."/>
            <person name="Hall N."/>
            <person name="Watson M."/>
            <person name="Adriaenssens E.M."/>
            <person name="Foster-Nyarko E."/>
            <person name="Jarju S."/>
            <person name="Secka A."/>
            <person name="Antonio M."/>
            <person name="Oren A."/>
            <person name="Chaudhuri R.R."/>
            <person name="La Ragione R."/>
            <person name="Hildebrand F."/>
            <person name="Pallen M.J."/>
        </authorList>
    </citation>
    <scope>NUCLEOTIDE SEQUENCE</scope>
    <source>
        <strain evidence="5">ChiW4-1371</strain>
    </source>
</reference>
<organism evidence="5 6">
    <name type="scientific">Candidatus Mucispirillum faecigallinarum</name>
    <dbReference type="NCBI Taxonomy" id="2838699"/>
    <lineage>
        <taxon>Bacteria</taxon>
        <taxon>Pseudomonadati</taxon>
        <taxon>Deferribacterota</taxon>
        <taxon>Deferribacteres</taxon>
        <taxon>Deferribacterales</taxon>
        <taxon>Mucispirillaceae</taxon>
        <taxon>Mucispirillum</taxon>
    </lineage>
</organism>
<dbReference type="EMBL" id="DXAQ01000015">
    <property type="protein sequence ID" value="HIZ88472.1"/>
    <property type="molecule type" value="Genomic_DNA"/>
</dbReference>
<dbReference type="InterPro" id="IPR019808">
    <property type="entry name" value="Histidine_triad_CS"/>
</dbReference>
<evidence type="ECO:0000256" key="2">
    <source>
        <dbReference type="PIRSR" id="PIRSR601310-3"/>
    </source>
</evidence>
<dbReference type="Gene3D" id="3.30.428.10">
    <property type="entry name" value="HIT-like"/>
    <property type="match status" value="1"/>
</dbReference>
<gene>
    <name evidence="5" type="ORF">H9804_00875</name>
</gene>
<accession>A0A9D2GSB4</accession>
<evidence type="ECO:0000313" key="5">
    <source>
        <dbReference type="EMBL" id="HIZ88472.1"/>
    </source>
</evidence>
<dbReference type="PROSITE" id="PS00892">
    <property type="entry name" value="HIT_1"/>
    <property type="match status" value="1"/>
</dbReference>
<dbReference type="InterPro" id="IPR036265">
    <property type="entry name" value="HIT-like_sf"/>
</dbReference>